<dbReference type="OrthoDB" id="9803702at2"/>
<dbReference type="InterPro" id="IPR018762">
    <property type="entry name" value="ChpT_C"/>
</dbReference>
<reference evidence="3" key="1">
    <citation type="submission" date="2017-05" db="EMBL/GenBank/DDBJ databases">
        <authorList>
            <person name="Lin X."/>
        </authorList>
    </citation>
    <scope>NUCLEOTIDE SEQUENCE [LARGE SCALE GENOMIC DNA]</scope>
    <source>
        <strain evidence="3">JLT2012</strain>
    </source>
</reference>
<evidence type="ECO:0000313" key="2">
    <source>
        <dbReference type="EMBL" id="OWV32059.1"/>
    </source>
</evidence>
<accession>A0A219B2M0</accession>
<evidence type="ECO:0000259" key="1">
    <source>
        <dbReference type="Pfam" id="PF10090"/>
    </source>
</evidence>
<protein>
    <submittedName>
        <fullName evidence="2">Histidine phosphotransferase</fullName>
    </submittedName>
</protein>
<dbReference type="InterPro" id="IPR036890">
    <property type="entry name" value="HATPase_C_sf"/>
</dbReference>
<dbReference type="AlphaFoldDB" id="A0A219B2M0"/>
<dbReference type="EMBL" id="NFZT01000001">
    <property type="protein sequence ID" value="OWV32059.1"/>
    <property type="molecule type" value="Genomic_DNA"/>
</dbReference>
<keyword evidence="2" id="KW-0808">Transferase</keyword>
<evidence type="ECO:0000313" key="3">
    <source>
        <dbReference type="Proteomes" id="UP000198462"/>
    </source>
</evidence>
<comment type="caution">
    <text evidence="2">The sequence shown here is derived from an EMBL/GenBank/DDBJ whole genome shotgun (WGS) entry which is preliminary data.</text>
</comment>
<sequence>MKPADFASLLCSRLCHDLVSPVGSLYNGVELLADETDPEMRRRCMELLADSARQTANKLKFFRLAFGAAGGFGSSIDPREAHSALEGLFAEEKRISLDWQIGDHPLPKGATKMLLNLAMIAGDALLRGGTLTVASEASGDLFEIAVRAEGPRILLDEEVRRTLEAGTSLTTLTPRAASAFLVALLADESGTKVHISEEENVLVFGAQLEA</sequence>
<proteinExistence type="predicted"/>
<gene>
    <name evidence="2" type="ORF">B5C34_00365</name>
</gene>
<dbReference type="Proteomes" id="UP000198462">
    <property type="component" value="Unassembled WGS sequence"/>
</dbReference>
<organism evidence="2 3">
    <name type="scientific">Pacificimonas flava</name>
    <dbReference type="NCBI Taxonomy" id="1234595"/>
    <lineage>
        <taxon>Bacteria</taxon>
        <taxon>Pseudomonadati</taxon>
        <taxon>Pseudomonadota</taxon>
        <taxon>Alphaproteobacteria</taxon>
        <taxon>Sphingomonadales</taxon>
        <taxon>Sphingosinicellaceae</taxon>
        <taxon>Pacificimonas</taxon>
    </lineage>
</organism>
<dbReference type="Gene3D" id="1.10.287.130">
    <property type="match status" value="1"/>
</dbReference>
<feature type="domain" description="Histidine phosphotransferase ChpT C-terminal" evidence="1">
    <location>
        <begin position="79"/>
        <end position="200"/>
    </location>
</feature>
<dbReference type="Pfam" id="PF10090">
    <property type="entry name" value="HPTransfase"/>
    <property type="match status" value="1"/>
</dbReference>
<dbReference type="GO" id="GO:0016740">
    <property type="term" value="F:transferase activity"/>
    <property type="evidence" value="ECO:0007669"/>
    <property type="project" value="UniProtKB-KW"/>
</dbReference>
<keyword evidence="3" id="KW-1185">Reference proteome</keyword>
<name>A0A219B2M0_9SPHN</name>
<dbReference type="Gene3D" id="3.30.565.10">
    <property type="entry name" value="Histidine kinase-like ATPase, C-terminal domain"/>
    <property type="match status" value="1"/>
</dbReference>